<dbReference type="EMBL" id="CP086719">
    <property type="protein sequence ID" value="WOO84753.1"/>
    <property type="molecule type" value="Genomic_DNA"/>
</dbReference>
<sequence length="483" mass="52442">MPPAPFRATMAKKRPSSAPGMLSRRSLLRGALTGSLVILVLYLVFGPSRGPARAQGASSRNTAHRTEGSAWVDLGENVPWTSFDGGIEGYSVFSDLYFSGGALVAVVPDEKARAALPKPMAIMSAEQGGPARADRWTTAVGAELARAEFGQRVVRLPGVTYIFNDPPGTAGFMDPALTVSHFLPEVFIPAARAVASTIDDQTSIESIYPSRLMFPRCGVDKSWRDNQSLNAWFIQRALPGVPIEDKMTWDDMSAGEVGYIFDKVVIVDRRSAHSVQGDVSRWGKMNGNMPSVPAPLDFFAPFSSNMIESVGDLLPNVGKYDLPVVVYIDKDGKPGLAPGSHKALVEALKGLTDIAEVHVTKIKAMTRSQKVALMSRTTILISVHGEELLQSVWMPPGDGATVIEIFEDAGFQPDNALLAGLLNLGYIPIQEKHRLRNWRELSGSLRGPGKDSQDLRVDSKALVGIIRDVLVNKEKSKYFQQDV</sequence>
<dbReference type="AlphaFoldDB" id="A0AAF0YDI1"/>
<feature type="region of interest" description="Disordered" evidence="1">
    <location>
        <begin position="1"/>
        <end position="20"/>
    </location>
</feature>
<organism evidence="2 3">
    <name type="scientific">Vanrija pseudolonga</name>
    <dbReference type="NCBI Taxonomy" id="143232"/>
    <lineage>
        <taxon>Eukaryota</taxon>
        <taxon>Fungi</taxon>
        <taxon>Dikarya</taxon>
        <taxon>Basidiomycota</taxon>
        <taxon>Agaricomycotina</taxon>
        <taxon>Tremellomycetes</taxon>
        <taxon>Trichosporonales</taxon>
        <taxon>Trichosporonaceae</taxon>
        <taxon>Vanrija</taxon>
    </lineage>
</organism>
<dbReference type="PROSITE" id="PS51318">
    <property type="entry name" value="TAT"/>
    <property type="match status" value="1"/>
</dbReference>
<gene>
    <name evidence="2" type="ORF">LOC62_06G008266</name>
</gene>
<proteinExistence type="predicted"/>
<dbReference type="GeneID" id="87811433"/>
<accession>A0AAF0YDI1</accession>
<dbReference type="Proteomes" id="UP000827549">
    <property type="component" value="Chromosome 6"/>
</dbReference>
<reference evidence="2" key="1">
    <citation type="submission" date="2023-10" db="EMBL/GenBank/DDBJ databases">
        <authorList>
            <person name="Noh H."/>
        </authorList>
    </citation>
    <scope>NUCLEOTIDE SEQUENCE</scope>
    <source>
        <strain evidence="2">DUCC4014</strain>
    </source>
</reference>
<evidence type="ECO:0000313" key="2">
    <source>
        <dbReference type="EMBL" id="WOO84753.1"/>
    </source>
</evidence>
<evidence type="ECO:0000313" key="3">
    <source>
        <dbReference type="Proteomes" id="UP000827549"/>
    </source>
</evidence>
<name>A0AAF0YDI1_9TREE</name>
<dbReference type="RefSeq" id="XP_062630779.1">
    <property type="nucleotide sequence ID" value="XM_062774795.1"/>
</dbReference>
<evidence type="ECO:0000256" key="1">
    <source>
        <dbReference type="SAM" id="MobiDB-lite"/>
    </source>
</evidence>
<dbReference type="InterPro" id="IPR006311">
    <property type="entry name" value="TAT_signal"/>
</dbReference>
<protein>
    <submittedName>
        <fullName evidence="2">Uncharacterized protein</fullName>
    </submittedName>
</protein>
<keyword evidence="3" id="KW-1185">Reference proteome</keyword>